<dbReference type="Gene3D" id="1.10.260.40">
    <property type="entry name" value="lambda repressor-like DNA-binding domains"/>
    <property type="match status" value="1"/>
</dbReference>
<dbReference type="SMART" id="SM00530">
    <property type="entry name" value="HTH_XRE"/>
    <property type="match status" value="1"/>
</dbReference>
<dbReference type="InterPro" id="IPR010982">
    <property type="entry name" value="Lambda_DNA-bd_dom_sf"/>
</dbReference>
<dbReference type="GO" id="GO:0003677">
    <property type="term" value="F:DNA binding"/>
    <property type="evidence" value="ECO:0007669"/>
    <property type="project" value="InterPro"/>
</dbReference>
<dbReference type="CDD" id="cd00093">
    <property type="entry name" value="HTH_XRE"/>
    <property type="match status" value="1"/>
</dbReference>
<dbReference type="SUPFAM" id="SSF47413">
    <property type="entry name" value="lambda repressor-like DNA-binding domains"/>
    <property type="match status" value="1"/>
</dbReference>
<organism evidence="2 3">
    <name type="scientific">Cupriavidus yeoncheonensis</name>
    <dbReference type="NCBI Taxonomy" id="1462994"/>
    <lineage>
        <taxon>Bacteria</taxon>
        <taxon>Pseudomonadati</taxon>
        <taxon>Pseudomonadota</taxon>
        <taxon>Betaproteobacteria</taxon>
        <taxon>Burkholderiales</taxon>
        <taxon>Burkholderiaceae</taxon>
        <taxon>Cupriavidus</taxon>
    </lineage>
</organism>
<comment type="caution">
    <text evidence="2">The sequence shown here is derived from an EMBL/GenBank/DDBJ whole genome shotgun (WGS) entry which is preliminary data.</text>
</comment>
<dbReference type="InterPro" id="IPR001387">
    <property type="entry name" value="Cro/C1-type_HTH"/>
</dbReference>
<dbReference type="EMBL" id="CAJPUY010000030">
    <property type="protein sequence ID" value="CAG2156699.1"/>
    <property type="molecule type" value="Genomic_DNA"/>
</dbReference>
<dbReference type="PROSITE" id="PS50943">
    <property type="entry name" value="HTH_CROC1"/>
    <property type="match status" value="1"/>
</dbReference>
<keyword evidence="3" id="KW-1185">Reference proteome</keyword>
<dbReference type="RefSeq" id="WP_211950625.1">
    <property type="nucleotide sequence ID" value="NZ_CAJPUY010000030.1"/>
</dbReference>
<feature type="domain" description="HTH cro/C1-type" evidence="1">
    <location>
        <begin position="11"/>
        <end position="65"/>
    </location>
</feature>
<dbReference type="Proteomes" id="UP000672934">
    <property type="component" value="Unassembled WGS sequence"/>
</dbReference>
<gene>
    <name evidence="2" type="ORF">LMG31506_05788</name>
</gene>
<name>A0A916MY49_9BURK</name>
<proteinExistence type="predicted"/>
<evidence type="ECO:0000313" key="2">
    <source>
        <dbReference type="EMBL" id="CAG2156699.1"/>
    </source>
</evidence>
<evidence type="ECO:0000313" key="3">
    <source>
        <dbReference type="Proteomes" id="UP000672934"/>
    </source>
</evidence>
<sequence>MNLEEAFGQAVRLKRRHVGLSQDQLAGLLELQQGAVSRLENGYVSATLDMVGRVAAALRTTPAALLQDAQNLPGYVPVADGKPRRSREAD</sequence>
<evidence type="ECO:0000259" key="1">
    <source>
        <dbReference type="PROSITE" id="PS50943"/>
    </source>
</evidence>
<dbReference type="Pfam" id="PF01381">
    <property type="entry name" value="HTH_3"/>
    <property type="match status" value="1"/>
</dbReference>
<protein>
    <recommendedName>
        <fullName evidence="1">HTH cro/C1-type domain-containing protein</fullName>
    </recommendedName>
</protein>
<reference evidence="2" key="1">
    <citation type="submission" date="2021-03" db="EMBL/GenBank/DDBJ databases">
        <authorList>
            <person name="Peeters C."/>
        </authorList>
    </citation>
    <scope>NUCLEOTIDE SEQUENCE</scope>
    <source>
        <strain evidence="2">LMG 31506</strain>
    </source>
</reference>
<accession>A0A916MY49</accession>
<dbReference type="AlphaFoldDB" id="A0A916MY49"/>